<protein>
    <recommendedName>
        <fullName evidence="5">Protein TonB</fullName>
    </recommendedName>
</protein>
<dbReference type="Pfam" id="PF03544">
    <property type="entry name" value="TonB_C"/>
    <property type="match status" value="1"/>
</dbReference>
<dbReference type="PROSITE" id="PS52015">
    <property type="entry name" value="TONB_CTD"/>
    <property type="match status" value="1"/>
</dbReference>
<dbReference type="SMART" id="SM00671">
    <property type="entry name" value="SEL1"/>
    <property type="match status" value="3"/>
</dbReference>
<comment type="caution">
    <text evidence="7">The sequence shown here is derived from an EMBL/GenBank/DDBJ whole genome shotgun (WGS) entry which is preliminary data.</text>
</comment>
<accession>A0ABY3FHA8</accession>
<proteinExistence type="inferred from homology"/>
<dbReference type="Gene3D" id="3.30.2420.10">
    <property type="entry name" value="TonB"/>
    <property type="match status" value="1"/>
</dbReference>
<dbReference type="Pfam" id="PF08238">
    <property type="entry name" value="Sel1"/>
    <property type="match status" value="3"/>
</dbReference>
<evidence type="ECO:0000313" key="8">
    <source>
        <dbReference type="Proteomes" id="UP000317938"/>
    </source>
</evidence>
<dbReference type="Gene3D" id="1.25.40.10">
    <property type="entry name" value="Tetratricopeptide repeat domain"/>
    <property type="match status" value="2"/>
</dbReference>
<keyword evidence="2" id="KW-0812">Transmembrane</keyword>
<keyword evidence="8" id="KW-1185">Reference proteome</keyword>
<evidence type="ECO:0000256" key="5">
    <source>
        <dbReference type="RuleBase" id="RU362123"/>
    </source>
</evidence>
<keyword evidence="5" id="KW-1003">Cell membrane</keyword>
<organism evidence="7 8">
    <name type="scientific">Pseudoalteromonas neustonica</name>
    <dbReference type="NCBI Taxonomy" id="1840331"/>
    <lineage>
        <taxon>Bacteria</taxon>
        <taxon>Pseudomonadati</taxon>
        <taxon>Pseudomonadota</taxon>
        <taxon>Gammaproteobacteria</taxon>
        <taxon>Alteromonadales</taxon>
        <taxon>Pseudoalteromonadaceae</taxon>
        <taxon>Pseudoalteromonas</taxon>
    </lineage>
</organism>
<dbReference type="RefSeq" id="WP_145234275.1">
    <property type="nucleotide sequence ID" value="NZ_VNFF01000003.1"/>
</dbReference>
<dbReference type="InterPro" id="IPR050767">
    <property type="entry name" value="Sel1_AlgK"/>
</dbReference>
<dbReference type="PRINTS" id="PR01374">
    <property type="entry name" value="TONBPROTEIN"/>
</dbReference>
<dbReference type="NCBIfam" id="TIGR01352">
    <property type="entry name" value="tonB_Cterm"/>
    <property type="match status" value="1"/>
</dbReference>
<dbReference type="PANTHER" id="PTHR11102">
    <property type="entry name" value="SEL-1-LIKE PROTEIN"/>
    <property type="match status" value="1"/>
</dbReference>
<name>A0ABY3FHA8_9GAMM</name>
<evidence type="ECO:0000313" key="7">
    <source>
        <dbReference type="EMBL" id="TVU85436.1"/>
    </source>
</evidence>
<dbReference type="SUPFAM" id="SSF81901">
    <property type="entry name" value="HCP-like"/>
    <property type="match status" value="2"/>
</dbReference>
<dbReference type="InterPro" id="IPR006260">
    <property type="entry name" value="TonB/TolA_C"/>
</dbReference>
<keyword evidence="5" id="KW-0813">Transport</keyword>
<gene>
    <name evidence="7" type="ORF">FQP85_03680</name>
</gene>
<keyword evidence="3" id="KW-1133">Transmembrane helix</keyword>
<evidence type="ECO:0000256" key="2">
    <source>
        <dbReference type="ARBA" id="ARBA00022692"/>
    </source>
</evidence>
<evidence type="ECO:0000259" key="6">
    <source>
        <dbReference type="PROSITE" id="PS52015"/>
    </source>
</evidence>
<dbReference type="InterPro" id="IPR003538">
    <property type="entry name" value="TonB"/>
</dbReference>
<feature type="domain" description="TonB C-terminal" evidence="6">
    <location>
        <begin position="120"/>
        <end position="214"/>
    </location>
</feature>
<sequence length="439" mass="50017">MFQTKADLLSATLDYHQGNFNDAKREFQQLAYLGNADAIYNIAVMHLHGQGVEKNKAQAYAWFSLAADFGLLDARDTAMLIARQSNNQQPLDDAYNALLKQLSFQWYDRQLRPELNASPAPHASPQRSYTVEPKYPEHAYKNGIEGWVWLEFDIDKSGAVTDVSLIDSYPEKTFDKAIINAVKRWKYQGDSQTLPYYNRSLLYHFTTYKGKQYEQSFKSQQREYNEKISDLIDAAEQGNALVQYYIANWLSSDDYNATRLLKYHWQQANANSELLLRSAVNGYANSQYRIGANMLRGEYGKVDREKGLNWIVLAAQSGFANAQYRLGRELLNSQYVDYAPNKALKWLKAAAEQGLFSAKRDLALLLFELKKPAQQVTAALNSALIDDSEHPQLLLLKARIQAASNKPQHAKKLANSALKEANARNWDQSRIKQFMATLP</sequence>
<dbReference type="PANTHER" id="PTHR11102:SF160">
    <property type="entry name" value="ERAD-ASSOCIATED E3 UBIQUITIN-PROTEIN LIGASE COMPONENT HRD3"/>
    <property type="match status" value="1"/>
</dbReference>
<keyword evidence="4" id="KW-0472">Membrane</keyword>
<dbReference type="Proteomes" id="UP000317938">
    <property type="component" value="Unassembled WGS sequence"/>
</dbReference>
<keyword evidence="5" id="KW-0653">Protein transport</keyword>
<reference evidence="7 8" key="1">
    <citation type="submission" date="2019-07" db="EMBL/GenBank/DDBJ databases">
        <title>Diversity of Bacteria from Kongsfjorden, Arctic.</title>
        <authorList>
            <person name="Yu Y."/>
        </authorList>
    </citation>
    <scope>NUCLEOTIDE SEQUENCE [LARGE SCALE GENOMIC DNA]</scope>
    <source>
        <strain evidence="7 8">SM1927</strain>
    </source>
</reference>
<evidence type="ECO:0000256" key="1">
    <source>
        <dbReference type="ARBA" id="ARBA00004167"/>
    </source>
</evidence>
<dbReference type="EMBL" id="VNFF01000003">
    <property type="protein sequence ID" value="TVU85436.1"/>
    <property type="molecule type" value="Genomic_DNA"/>
</dbReference>
<keyword evidence="5" id="KW-0735">Signal-anchor</keyword>
<comment type="subcellular location">
    <subcellularLocation>
        <location evidence="5">Cell inner membrane</location>
        <topology evidence="5">Single-pass membrane protein</topology>
        <orientation evidence="5">Periplasmic side</orientation>
    </subcellularLocation>
    <subcellularLocation>
        <location evidence="1">Membrane</location>
        <topology evidence="1">Single-pass membrane protein</topology>
    </subcellularLocation>
</comment>
<dbReference type="InterPro" id="IPR006597">
    <property type="entry name" value="Sel1-like"/>
</dbReference>
<keyword evidence="5" id="KW-0997">Cell inner membrane</keyword>
<evidence type="ECO:0000256" key="3">
    <source>
        <dbReference type="ARBA" id="ARBA00022989"/>
    </source>
</evidence>
<comment type="function">
    <text evidence="5">Interacts with outer membrane receptor proteins that carry out high-affinity binding and energy dependent uptake into the periplasmic space of specific substrates. It could act to transduce energy from the cytoplasmic membrane to specific energy-requiring processes in the outer membrane, resulting in the release into the periplasm of ligands bound by these outer membrane proteins.</text>
</comment>
<dbReference type="SUPFAM" id="SSF74653">
    <property type="entry name" value="TolA/TonB C-terminal domain"/>
    <property type="match status" value="1"/>
</dbReference>
<comment type="similarity">
    <text evidence="5">Belongs to the TonB family.</text>
</comment>
<dbReference type="InterPro" id="IPR037682">
    <property type="entry name" value="TonB_C"/>
</dbReference>
<dbReference type="InterPro" id="IPR011990">
    <property type="entry name" value="TPR-like_helical_dom_sf"/>
</dbReference>
<evidence type="ECO:0000256" key="4">
    <source>
        <dbReference type="ARBA" id="ARBA00023136"/>
    </source>
</evidence>